<proteinExistence type="predicted"/>
<keyword evidence="3" id="KW-1185">Reference proteome</keyword>
<evidence type="ECO:0000313" key="3">
    <source>
        <dbReference type="Proteomes" id="UP000199415"/>
    </source>
</evidence>
<accession>A0A1G7L5J0</accession>
<protein>
    <submittedName>
        <fullName evidence="2">Methyltransferase domain-containing protein</fullName>
    </submittedName>
</protein>
<sequence length="259" mass="27684">MSWTAWLERGRAGSRRGIGPGRGDGALPPRDLRTSTDVRDVGRPGPDTRELFARALGLPGAFNLDDCGHFQLVLTLQRLSGLTGDLLEIGTHGGRSAAIMAACLGPGETLVCCDPFDLPDAQGNASKRTPDRVLANIRAAVPDLPNAAVRFHRCFSEDLALAPGDRFRFAHVDGDHSEARTHADLVLCREHLLPGGVVVLDDHGHPAYPGVEAAARRFLDTHPDMRVLAELNRHGAAGRKLYLYRAMAVGGLDAAPSDG</sequence>
<dbReference type="Pfam" id="PF13578">
    <property type="entry name" value="Methyltransf_24"/>
    <property type="match status" value="1"/>
</dbReference>
<dbReference type="Gene3D" id="3.40.50.150">
    <property type="entry name" value="Vaccinia Virus protein VP39"/>
    <property type="match status" value="1"/>
</dbReference>
<dbReference type="STRING" id="1082479.SAMN05216241_101126"/>
<reference evidence="2 3" key="1">
    <citation type="submission" date="2016-10" db="EMBL/GenBank/DDBJ databases">
        <authorList>
            <person name="de Groot N.N."/>
        </authorList>
    </citation>
    <scope>NUCLEOTIDE SEQUENCE [LARGE SCALE GENOMIC DNA]</scope>
    <source>
        <strain evidence="2 3">DSM 25584</strain>
    </source>
</reference>
<organism evidence="2 3">
    <name type="scientific">Limimonas halophila</name>
    <dbReference type="NCBI Taxonomy" id="1082479"/>
    <lineage>
        <taxon>Bacteria</taxon>
        <taxon>Pseudomonadati</taxon>
        <taxon>Pseudomonadota</taxon>
        <taxon>Alphaproteobacteria</taxon>
        <taxon>Rhodospirillales</taxon>
        <taxon>Rhodovibrionaceae</taxon>
        <taxon>Limimonas</taxon>
    </lineage>
</organism>
<evidence type="ECO:0000313" key="2">
    <source>
        <dbReference type="EMBL" id="SDF44733.1"/>
    </source>
</evidence>
<dbReference type="GO" id="GO:0032259">
    <property type="term" value="P:methylation"/>
    <property type="evidence" value="ECO:0007669"/>
    <property type="project" value="UniProtKB-KW"/>
</dbReference>
<dbReference type="SUPFAM" id="SSF53335">
    <property type="entry name" value="S-adenosyl-L-methionine-dependent methyltransferases"/>
    <property type="match status" value="1"/>
</dbReference>
<keyword evidence="2" id="KW-0808">Transferase</keyword>
<dbReference type="InterPro" id="IPR029063">
    <property type="entry name" value="SAM-dependent_MTases_sf"/>
</dbReference>
<feature type="compositionally biased region" description="Basic and acidic residues" evidence="1">
    <location>
        <begin position="30"/>
        <end position="46"/>
    </location>
</feature>
<dbReference type="GO" id="GO:0008168">
    <property type="term" value="F:methyltransferase activity"/>
    <property type="evidence" value="ECO:0007669"/>
    <property type="project" value="UniProtKB-KW"/>
</dbReference>
<name>A0A1G7L5J0_9PROT</name>
<gene>
    <name evidence="2" type="ORF">SAMN05216241_101126</name>
</gene>
<keyword evidence="2" id="KW-0489">Methyltransferase</keyword>
<dbReference type="AlphaFoldDB" id="A0A1G7L5J0"/>
<feature type="region of interest" description="Disordered" evidence="1">
    <location>
        <begin position="1"/>
        <end position="46"/>
    </location>
</feature>
<evidence type="ECO:0000256" key="1">
    <source>
        <dbReference type="SAM" id="MobiDB-lite"/>
    </source>
</evidence>
<dbReference type="Proteomes" id="UP000199415">
    <property type="component" value="Unassembled WGS sequence"/>
</dbReference>
<dbReference type="RefSeq" id="WP_176758448.1">
    <property type="nucleotide sequence ID" value="NZ_FNCE01000001.1"/>
</dbReference>
<dbReference type="EMBL" id="FNCE01000001">
    <property type="protein sequence ID" value="SDF44733.1"/>
    <property type="molecule type" value="Genomic_DNA"/>
</dbReference>